<dbReference type="SUPFAM" id="SSF54768">
    <property type="entry name" value="dsRNA-binding domain-like"/>
    <property type="match status" value="1"/>
</dbReference>
<gene>
    <name evidence="5" type="ORF">BKA21_002591</name>
</gene>
<evidence type="ECO:0000256" key="3">
    <source>
        <dbReference type="SAM" id="SignalP"/>
    </source>
</evidence>
<feature type="compositionally biased region" description="Low complexity" evidence="2">
    <location>
        <begin position="198"/>
        <end position="225"/>
    </location>
</feature>
<keyword evidence="3" id="KW-0732">Signal</keyword>
<dbReference type="InterPro" id="IPR014720">
    <property type="entry name" value="dsRBD_dom"/>
</dbReference>
<evidence type="ECO:0000259" key="4">
    <source>
        <dbReference type="PROSITE" id="PS50137"/>
    </source>
</evidence>
<evidence type="ECO:0000313" key="6">
    <source>
        <dbReference type="Proteomes" id="UP000577956"/>
    </source>
</evidence>
<dbReference type="RefSeq" id="WP_140459512.1">
    <property type="nucleotide sequence ID" value="NZ_BAABFI010000008.1"/>
</dbReference>
<comment type="caution">
    <text evidence="5">The sequence shown here is derived from an EMBL/GenBank/DDBJ whole genome shotgun (WGS) entry which is preliminary data.</text>
</comment>
<protein>
    <recommendedName>
        <fullName evidence="4">DRBM domain-containing protein</fullName>
    </recommendedName>
</protein>
<dbReference type="PROSITE" id="PS50137">
    <property type="entry name" value="DS_RBD"/>
    <property type="match status" value="1"/>
</dbReference>
<name>A0A7Y9FHA7_9CELL</name>
<organism evidence="5 6">
    <name type="scientific">Cellulomonas oligotrophica</name>
    <dbReference type="NCBI Taxonomy" id="931536"/>
    <lineage>
        <taxon>Bacteria</taxon>
        <taxon>Bacillati</taxon>
        <taxon>Actinomycetota</taxon>
        <taxon>Actinomycetes</taxon>
        <taxon>Micrococcales</taxon>
        <taxon>Cellulomonadaceae</taxon>
        <taxon>Cellulomonas</taxon>
    </lineage>
</organism>
<feature type="region of interest" description="Disordered" evidence="2">
    <location>
        <begin position="197"/>
        <end position="225"/>
    </location>
</feature>
<reference evidence="5 6" key="1">
    <citation type="submission" date="2020-07" db="EMBL/GenBank/DDBJ databases">
        <title>Sequencing the genomes of 1000 actinobacteria strains.</title>
        <authorList>
            <person name="Klenk H.-P."/>
        </authorList>
    </citation>
    <scope>NUCLEOTIDE SEQUENCE [LARGE SCALE GENOMIC DNA]</scope>
    <source>
        <strain evidence="5 6">DSM 24482</strain>
    </source>
</reference>
<keyword evidence="1" id="KW-0694">RNA-binding</keyword>
<feature type="chain" id="PRO_5030681236" description="DRBM domain-containing protein" evidence="3">
    <location>
        <begin position="22"/>
        <end position="321"/>
    </location>
</feature>
<sequence length="321" mass="32140">MSRPVGLVVVGVLLLGGCAGAGDGPGGETATMATSTVEASAVPGPAATGDPTVCSGARLTSAALVDTGDALQVRWTSDGTDDGADVLWSVIVSDVAYSQAYQLGVRTGPGGATVYVFDLIETTNTYLTTTPEVDAAGVTALFSWSGLPADTARDRARVVELATTYLHRGWSVRQASDVLDVQTPVLTKWLREAGVHVTRGTLTGEPPTGPTGSSSSTSGATTTTAPGVMVADGAARVAAGAHPVSVLNELVQAGALDPLTWEVQAVTRPGADLVHTAGVTTRVAGTDVEVVGEGTAPAKAGARAAAAADVLARLRGTAPAR</sequence>
<dbReference type="EMBL" id="JACCBK010000001">
    <property type="protein sequence ID" value="NYD87042.1"/>
    <property type="molecule type" value="Genomic_DNA"/>
</dbReference>
<dbReference type="Proteomes" id="UP000577956">
    <property type="component" value="Unassembled WGS sequence"/>
</dbReference>
<evidence type="ECO:0000256" key="1">
    <source>
        <dbReference type="PROSITE-ProRule" id="PRU00266"/>
    </source>
</evidence>
<accession>A0A7Y9FHA7</accession>
<dbReference type="GO" id="GO:0003723">
    <property type="term" value="F:RNA binding"/>
    <property type="evidence" value="ECO:0007669"/>
    <property type="project" value="UniProtKB-UniRule"/>
</dbReference>
<proteinExistence type="predicted"/>
<dbReference type="AlphaFoldDB" id="A0A7Y9FHA7"/>
<feature type="signal peptide" evidence="3">
    <location>
        <begin position="1"/>
        <end position="21"/>
    </location>
</feature>
<evidence type="ECO:0000313" key="5">
    <source>
        <dbReference type="EMBL" id="NYD87042.1"/>
    </source>
</evidence>
<dbReference type="Gene3D" id="3.30.160.20">
    <property type="match status" value="1"/>
</dbReference>
<evidence type="ECO:0000256" key="2">
    <source>
        <dbReference type="SAM" id="MobiDB-lite"/>
    </source>
</evidence>
<dbReference type="PROSITE" id="PS51257">
    <property type="entry name" value="PROKAR_LIPOPROTEIN"/>
    <property type="match status" value="1"/>
</dbReference>
<feature type="domain" description="DRBM" evidence="4">
    <location>
        <begin position="242"/>
        <end position="316"/>
    </location>
</feature>